<comment type="caution">
    <text evidence="2">The sequence shown here is derived from an EMBL/GenBank/DDBJ whole genome shotgun (WGS) entry which is preliminary data.</text>
</comment>
<dbReference type="PROSITE" id="PS50994">
    <property type="entry name" value="INTEGRASE"/>
    <property type="match status" value="1"/>
</dbReference>
<evidence type="ECO:0000259" key="1">
    <source>
        <dbReference type="PROSITE" id="PS50994"/>
    </source>
</evidence>
<dbReference type="SUPFAM" id="SSF53098">
    <property type="entry name" value="Ribonuclease H-like"/>
    <property type="match status" value="1"/>
</dbReference>
<feature type="non-terminal residue" evidence="2">
    <location>
        <position position="1"/>
    </location>
</feature>
<dbReference type="GO" id="GO:0003676">
    <property type="term" value="F:nucleic acid binding"/>
    <property type="evidence" value="ECO:0007669"/>
    <property type="project" value="InterPro"/>
</dbReference>
<dbReference type="InterPro" id="IPR012337">
    <property type="entry name" value="RNaseH-like_sf"/>
</dbReference>
<dbReference type="InterPro" id="IPR001584">
    <property type="entry name" value="Integrase_cat-core"/>
</dbReference>
<proteinExistence type="predicted"/>
<dbReference type="AlphaFoldDB" id="A0A6L7A861"/>
<reference evidence="2 3" key="1">
    <citation type="submission" date="2019-12" db="EMBL/GenBank/DDBJ databases">
        <title>Complete genome sequence of Leuconostoc lactis strain AVN1 provides insights into metabolic potential.</title>
        <authorList>
            <person name="Besrour N."/>
            <person name="Najjari A."/>
            <person name="Fhoula I."/>
            <person name="Jaballah S."/>
            <person name="Klibi N."/>
            <person name="Ouzari H.I."/>
        </authorList>
    </citation>
    <scope>NUCLEOTIDE SEQUENCE [LARGE SCALE GENOMIC DNA]</scope>
    <source>
        <strain evidence="2 3">AVN1</strain>
    </source>
</reference>
<dbReference type="Gene3D" id="3.30.420.10">
    <property type="entry name" value="Ribonuclease H-like superfamily/Ribonuclease H"/>
    <property type="match status" value="1"/>
</dbReference>
<organism evidence="2 3">
    <name type="scientific">Leuconostoc lactis</name>
    <dbReference type="NCBI Taxonomy" id="1246"/>
    <lineage>
        <taxon>Bacteria</taxon>
        <taxon>Bacillati</taxon>
        <taxon>Bacillota</taxon>
        <taxon>Bacilli</taxon>
        <taxon>Lactobacillales</taxon>
        <taxon>Lactobacillaceae</taxon>
        <taxon>Leuconostoc</taxon>
    </lineage>
</organism>
<dbReference type="PANTHER" id="PTHR46889">
    <property type="entry name" value="TRANSPOSASE INSF FOR INSERTION SEQUENCE IS3B-RELATED"/>
    <property type="match status" value="1"/>
</dbReference>
<accession>A0A6L7A861</accession>
<evidence type="ECO:0000313" key="2">
    <source>
        <dbReference type="EMBL" id="MWN21877.1"/>
    </source>
</evidence>
<feature type="domain" description="Integrase catalytic" evidence="1">
    <location>
        <begin position="1"/>
        <end position="118"/>
    </location>
</feature>
<dbReference type="InterPro" id="IPR036397">
    <property type="entry name" value="RNaseH_sf"/>
</dbReference>
<dbReference type="Pfam" id="PF13333">
    <property type="entry name" value="rve_2"/>
    <property type="match status" value="1"/>
</dbReference>
<name>A0A6L7A861_LEULA</name>
<gene>
    <name evidence="2" type="ORF">GQS40_14040</name>
</gene>
<protein>
    <submittedName>
        <fullName evidence="2">IS3 family transposase</fullName>
    </submittedName>
</protein>
<dbReference type="PANTHER" id="PTHR46889:SF4">
    <property type="entry name" value="TRANSPOSASE INSO FOR INSERTION SEQUENCE ELEMENT IS911B-RELATED"/>
    <property type="match status" value="1"/>
</dbReference>
<sequence>LAFTLQPLNQLVAQLPKLSYRTTIHTDQGWQYRHRTWRKTLKKNRIIQSMSRRATALDNAVMESFFNKLKVEIGPLNKYSSAKALIDAVNNWILYYNNTRIQTKLNGHSPVEYRQMAA</sequence>
<dbReference type="EMBL" id="WSZI01000022">
    <property type="protein sequence ID" value="MWN21877.1"/>
    <property type="molecule type" value="Genomic_DNA"/>
</dbReference>
<evidence type="ECO:0000313" key="3">
    <source>
        <dbReference type="Proteomes" id="UP000478636"/>
    </source>
</evidence>
<dbReference type="Proteomes" id="UP000478636">
    <property type="component" value="Unassembled WGS sequence"/>
</dbReference>
<dbReference type="GO" id="GO:0015074">
    <property type="term" value="P:DNA integration"/>
    <property type="evidence" value="ECO:0007669"/>
    <property type="project" value="InterPro"/>
</dbReference>
<dbReference type="InterPro" id="IPR050900">
    <property type="entry name" value="Transposase_IS3/IS150/IS904"/>
</dbReference>